<organism evidence="1 2">
    <name type="scientific">Candidatus Nitrospira allomarina</name>
    <dbReference type="NCBI Taxonomy" id="3020900"/>
    <lineage>
        <taxon>Bacteria</taxon>
        <taxon>Pseudomonadati</taxon>
        <taxon>Nitrospirota</taxon>
        <taxon>Nitrospiria</taxon>
        <taxon>Nitrospirales</taxon>
        <taxon>Nitrospiraceae</taxon>
        <taxon>Nitrospira</taxon>
    </lineage>
</organism>
<evidence type="ECO:0008006" key="3">
    <source>
        <dbReference type="Google" id="ProtNLM"/>
    </source>
</evidence>
<dbReference type="RefSeq" id="WP_312641762.1">
    <property type="nucleotide sequence ID" value="NZ_CP116967.1"/>
</dbReference>
<evidence type="ECO:0000313" key="1">
    <source>
        <dbReference type="EMBL" id="WNM57368.1"/>
    </source>
</evidence>
<dbReference type="AlphaFoldDB" id="A0AA96G8Z8"/>
<accession>A0AA96G8Z8</accession>
<keyword evidence="2" id="KW-1185">Reference proteome</keyword>
<dbReference type="EMBL" id="CP116967">
    <property type="protein sequence ID" value="WNM57368.1"/>
    <property type="molecule type" value="Genomic_DNA"/>
</dbReference>
<dbReference type="Proteomes" id="UP001302719">
    <property type="component" value="Chromosome"/>
</dbReference>
<sequence length="110" mass="12186">MQCGIQILPDAVVIRILGLPDHSLGEMFEKAAARAISLDYRKVLVDFSDVESMGPMGLTFCGYGLYHLQQLHIPVALIQPPASLLPVLCRHGIKEFPSVLSHEYDVRTLN</sequence>
<reference evidence="1 2" key="1">
    <citation type="submission" date="2023-01" db="EMBL/GenBank/DDBJ databases">
        <title>Cultivation and genomic characterization of new, ubiquitous marine nitrite-oxidizing bacteria from the Nitrospirales.</title>
        <authorList>
            <person name="Mueller A.J."/>
            <person name="Daebeler A."/>
            <person name="Herbold C.W."/>
            <person name="Kirkegaard R.H."/>
            <person name="Daims H."/>
        </authorList>
    </citation>
    <scope>NUCLEOTIDE SEQUENCE [LARGE SCALE GENOMIC DNA]</scope>
    <source>
        <strain evidence="1 2">VA</strain>
    </source>
</reference>
<dbReference type="SUPFAM" id="SSF52091">
    <property type="entry name" value="SpoIIaa-like"/>
    <property type="match status" value="1"/>
</dbReference>
<protein>
    <recommendedName>
        <fullName evidence="3">STAS domain-containing protein</fullName>
    </recommendedName>
</protein>
<dbReference type="Gene3D" id="3.30.750.24">
    <property type="entry name" value="STAS domain"/>
    <property type="match status" value="1"/>
</dbReference>
<evidence type="ECO:0000313" key="2">
    <source>
        <dbReference type="Proteomes" id="UP001302719"/>
    </source>
</evidence>
<dbReference type="InterPro" id="IPR036513">
    <property type="entry name" value="STAS_dom_sf"/>
</dbReference>
<dbReference type="KEGG" id="nall:PP769_15545"/>
<proteinExistence type="predicted"/>
<name>A0AA96G8Z8_9BACT</name>
<gene>
    <name evidence="1" type="ORF">PP769_15545</name>
</gene>